<dbReference type="AlphaFoldDB" id="A0A9J7MM48"/>
<gene>
    <name evidence="2" type="primary">LOC118413107</name>
</gene>
<dbReference type="GeneID" id="118413107"/>
<organism evidence="1 2">
    <name type="scientific">Branchiostoma floridae</name>
    <name type="common">Florida lancelet</name>
    <name type="synonym">Amphioxus</name>
    <dbReference type="NCBI Taxonomy" id="7739"/>
    <lineage>
        <taxon>Eukaryota</taxon>
        <taxon>Metazoa</taxon>
        <taxon>Chordata</taxon>
        <taxon>Cephalochordata</taxon>
        <taxon>Leptocardii</taxon>
        <taxon>Amphioxiformes</taxon>
        <taxon>Branchiostomatidae</taxon>
        <taxon>Branchiostoma</taxon>
    </lineage>
</organism>
<dbReference type="KEGG" id="bfo:118413107"/>
<dbReference type="OMA" id="WTRWIND"/>
<dbReference type="Proteomes" id="UP000001554">
    <property type="component" value="Chromosome 4"/>
</dbReference>
<reference evidence="1" key="1">
    <citation type="journal article" date="2020" name="Nat. Ecol. Evol.">
        <title>Deeply conserved synteny resolves early events in vertebrate evolution.</title>
        <authorList>
            <person name="Simakov O."/>
            <person name="Marletaz F."/>
            <person name="Yue J.X."/>
            <person name="O'Connell B."/>
            <person name="Jenkins J."/>
            <person name="Brandt A."/>
            <person name="Calef R."/>
            <person name="Tung C.H."/>
            <person name="Huang T.K."/>
            <person name="Schmutz J."/>
            <person name="Satoh N."/>
            <person name="Yu J.K."/>
            <person name="Putnam N.H."/>
            <person name="Green R.E."/>
            <person name="Rokhsar D.S."/>
        </authorList>
    </citation>
    <scope>NUCLEOTIDE SEQUENCE [LARGE SCALE GENOMIC DNA]</scope>
    <source>
        <strain evidence="1">S238N-H82</strain>
    </source>
</reference>
<evidence type="ECO:0000313" key="1">
    <source>
        <dbReference type="Proteomes" id="UP000001554"/>
    </source>
</evidence>
<accession>A0A9J7MM48</accession>
<dbReference type="RefSeq" id="XP_035672171.1">
    <property type="nucleotide sequence ID" value="XM_035816278.1"/>
</dbReference>
<evidence type="ECO:0000313" key="2">
    <source>
        <dbReference type="RefSeq" id="XP_035672171.1"/>
    </source>
</evidence>
<sequence>MMSWTRWINDDSSRGLGAEEIAELEENCRRCARKDNSVRCCIRTLKEWCLSRKKPVDFETLQGDQLCRLLQQFYYEVRNPDGRHYGAQTMLGFRSAIKTYLLHHPAQPNFNIVADTAFSAANKMLLKVVKDCPIGFEAKFGIKAISFPDLQKLFATGTLSTSTPTSLQRLVWFYFTIHFHIKTMDEWLMLRKKDLTLHKQGKDKAYFTLGGPGRKGERLEDRMYAAGGRLCPVAVTKFYLKKLNVQCQSILQKPVRGRLFHGRGRWYKDHVPGQNYITAMMKNISIDAGLSLTYTNNRIRKTTRQDLNFAGVFSSTSSITSEVVNQLMAPFGPSQFETYNHSAPVTAASEAVTQTVAPAVAPLGVSQVKMPVIEINTTLGAAILRHGPGQSQSMATPPSQQVEETNGQQAHLDINQGSVMAATTQNSAIGLQRLADSAHGNLNDLLFDSESTMKKRPWKGVRRSTRKRKCEFLLKEEEDDDDWIPG</sequence>
<dbReference type="InterPro" id="IPR052787">
    <property type="entry name" value="MAVS"/>
</dbReference>
<reference evidence="2" key="2">
    <citation type="submission" date="2025-08" db="UniProtKB">
        <authorList>
            <consortium name="RefSeq"/>
        </authorList>
    </citation>
    <scope>IDENTIFICATION</scope>
    <source>
        <strain evidence="2">S238N-H82</strain>
        <tissue evidence="2">Testes</tissue>
    </source>
</reference>
<dbReference type="PANTHER" id="PTHR21446:SF12">
    <property type="entry name" value="POTASSIUM CHANNEL TETRAMERIZATION DOMAIN CONTAINING 1"/>
    <property type="match status" value="1"/>
</dbReference>
<dbReference type="OrthoDB" id="5953824at2759"/>
<protein>
    <submittedName>
        <fullName evidence="2">Uncharacterized protein LOC118413107</fullName>
    </submittedName>
</protein>
<keyword evidence="1" id="KW-1185">Reference proteome</keyword>
<name>A0A9J7MM48_BRAFL</name>
<proteinExistence type="predicted"/>
<dbReference type="PANTHER" id="PTHR21446">
    <property type="entry name" value="DUF3504 DOMAIN-CONTAINING PROTEIN"/>
    <property type="match status" value="1"/>
</dbReference>